<feature type="compositionally biased region" description="Low complexity" evidence="1">
    <location>
        <begin position="833"/>
        <end position="842"/>
    </location>
</feature>
<feature type="compositionally biased region" description="Low complexity" evidence="1">
    <location>
        <begin position="320"/>
        <end position="339"/>
    </location>
</feature>
<feature type="compositionally biased region" description="Basic and acidic residues" evidence="1">
    <location>
        <begin position="38"/>
        <end position="65"/>
    </location>
</feature>
<feature type="compositionally biased region" description="Basic and acidic residues" evidence="1">
    <location>
        <begin position="99"/>
        <end position="122"/>
    </location>
</feature>
<feature type="compositionally biased region" description="Basic residues" evidence="1">
    <location>
        <begin position="179"/>
        <end position="190"/>
    </location>
</feature>
<proteinExistence type="predicted"/>
<gene>
    <name evidence="2" type="ORF">ACOF00016_LOCUS13498</name>
</gene>
<feature type="compositionally biased region" description="Polar residues" evidence="1">
    <location>
        <begin position="653"/>
        <end position="670"/>
    </location>
</feature>
<evidence type="ECO:0008006" key="3">
    <source>
        <dbReference type="Google" id="ProtNLM"/>
    </source>
</evidence>
<feature type="compositionally biased region" description="Pro residues" evidence="1">
    <location>
        <begin position="843"/>
        <end position="857"/>
    </location>
</feature>
<feature type="region of interest" description="Disordered" evidence="1">
    <location>
        <begin position="569"/>
        <end position="753"/>
    </location>
</feature>
<feature type="compositionally biased region" description="Polar residues" evidence="1">
    <location>
        <begin position="679"/>
        <end position="691"/>
    </location>
</feature>
<feature type="compositionally biased region" description="Basic and acidic residues" evidence="1">
    <location>
        <begin position="7"/>
        <end position="20"/>
    </location>
</feature>
<feature type="compositionally biased region" description="Low complexity" evidence="1">
    <location>
        <begin position="798"/>
        <end position="824"/>
    </location>
</feature>
<feature type="region of interest" description="Disordered" evidence="1">
    <location>
        <begin position="1"/>
        <end position="488"/>
    </location>
</feature>
<sequence length="999" mass="111119">MKSAKRNPRDQIRETKEWTKKEKKSKSSAKGSESGDEGTDRREKKSKESKVSKDTESGDEGQEKTRGRKTKPREEDEMGGGTKSKSDRSASRSRSRSRPRGEKEKDADKKKKDKKKRLDLNDPSHGLQAALRAESRARGRDVSKKKDSKDKKLEDGTYKPYHDMDDSESTNNSGSQNSGKKKKKKSKKRSSSSDRGIKSSRERGKPETYEPARVTRRSRSGERLPLSEPQNLGATPDPVIGPSFDPPADTEPMSPSVKRKKKKKPENDRDSPPSPILNSLPDPDSDDEDSVQKGEAVGKLGKKLDQPVDDDNTPKTRNRTSYSTEETVSSSTSAHSIESPKPGSKGNINSRGKRVSPRTPRKEPVKMSPRKAPSSNDSPKAPLHPSPGKGPRRRVGSRTGPDDKSLTPTKRTPTSKRSRKPGEAQIYGSDGKEIRLPIDSDESDVAEPEKDEKPSENDDGKEYSESPEETSAMRSLGKTAPRVKPKNPKLVQQLRECVRLVSLDQTGPAIEASLQGLAEYLAAKAMVDGSGEQSKLVAEILLADFRPRNKNAEGMGGTGLVPKEVAAESMSNGANGEKASFDPYEPETPPRNRRPPSEGPAKGHSPTSSKTSPRSRPSPIRKQNSAQKIGEPPLASAGEPPVNGAVPTPANHVGNQHQSVPSRPQPSTNGAPIGPPISQPAQAFVPQQNWTEEQRRQAYSQYQAQQQYFAQQQQQQQRGPQVSSQNFHQPNAPNQQYYPQHQHSQQGHANTQYGNVQHPVHANIPREPHVVDPRAPHGGQHHRPPQGYAPSHGPPQYHPQYPQNQQVPQQQQYRPHPQAQYQQQHSHHPQHPYPQHQHFAPQQPHPNPQNIPPPPQQQPMYNVARQESTGSNDSALTPLKQSILREWALLPPAMQALRPVEHLIFSVHEVFPPRFGVPTHAHFAKWTAIPVTDLWTDGSRLDENALKKTLRKFKAFLHPDKLPKDLTEPQAFVCKLLWDVIQDAETEYKKKVEELDWVQ</sequence>
<feature type="compositionally biased region" description="Low complexity" evidence="1">
    <location>
        <begin position="169"/>
        <end position="178"/>
    </location>
</feature>
<feature type="compositionally biased region" description="Basic and acidic residues" evidence="1">
    <location>
        <begin position="447"/>
        <end position="464"/>
    </location>
</feature>
<feature type="compositionally biased region" description="Low complexity" evidence="1">
    <location>
        <begin position="605"/>
        <end position="618"/>
    </location>
</feature>
<dbReference type="InterPro" id="IPR036869">
    <property type="entry name" value="J_dom_sf"/>
</dbReference>
<reference evidence="2" key="1">
    <citation type="submission" date="2021-01" db="EMBL/GenBank/DDBJ databases">
        <authorList>
            <person name="Corre E."/>
            <person name="Pelletier E."/>
            <person name="Niang G."/>
            <person name="Scheremetjew M."/>
            <person name="Finn R."/>
            <person name="Kale V."/>
            <person name="Holt S."/>
            <person name="Cochrane G."/>
            <person name="Meng A."/>
            <person name="Brown T."/>
            <person name="Cohen L."/>
        </authorList>
    </citation>
    <scope>NUCLEOTIDE SEQUENCE</scope>
    <source>
        <strain evidence="2">CCMP127</strain>
    </source>
</reference>
<dbReference type="Gene3D" id="1.10.287.110">
    <property type="entry name" value="DnaJ domain"/>
    <property type="match status" value="1"/>
</dbReference>
<evidence type="ECO:0000256" key="1">
    <source>
        <dbReference type="SAM" id="MobiDB-lite"/>
    </source>
</evidence>
<organism evidence="2">
    <name type="scientific">Amphora coffeiformis</name>
    <dbReference type="NCBI Taxonomy" id="265554"/>
    <lineage>
        <taxon>Eukaryota</taxon>
        <taxon>Sar</taxon>
        <taxon>Stramenopiles</taxon>
        <taxon>Ochrophyta</taxon>
        <taxon>Bacillariophyta</taxon>
        <taxon>Bacillariophyceae</taxon>
        <taxon>Bacillariophycidae</taxon>
        <taxon>Thalassiophysales</taxon>
        <taxon>Catenulaceae</taxon>
        <taxon>Amphora</taxon>
    </lineage>
</organism>
<protein>
    <recommendedName>
        <fullName evidence="3">J domain-containing protein</fullName>
    </recommendedName>
</protein>
<feature type="compositionally biased region" description="Basic and acidic residues" evidence="1">
    <location>
        <begin position="766"/>
        <end position="775"/>
    </location>
</feature>
<feature type="compositionally biased region" description="Low complexity" evidence="1">
    <location>
        <begin position="697"/>
        <end position="746"/>
    </location>
</feature>
<feature type="region of interest" description="Disordered" evidence="1">
    <location>
        <begin position="766"/>
        <end position="860"/>
    </location>
</feature>
<feature type="compositionally biased region" description="Basic and acidic residues" evidence="1">
    <location>
        <begin position="191"/>
        <end position="210"/>
    </location>
</feature>
<evidence type="ECO:0000313" key="2">
    <source>
        <dbReference type="EMBL" id="CAE0416440.1"/>
    </source>
</evidence>
<accession>A0A7S3L9T0</accession>
<dbReference type="EMBL" id="HBIM01017525">
    <property type="protein sequence ID" value="CAE0416440.1"/>
    <property type="molecule type" value="Transcribed_RNA"/>
</dbReference>
<dbReference type="AlphaFoldDB" id="A0A7S3L9T0"/>
<feature type="compositionally biased region" description="Basic and acidic residues" evidence="1">
    <location>
        <begin position="133"/>
        <end position="164"/>
    </location>
</feature>
<name>A0A7S3L9T0_9STRA</name>